<organism evidence="1 2">
    <name type="scientific">Kingdonia uniflora</name>
    <dbReference type="NCBI Taxonomy" id="39325"/>
    <lineage>
        <taxon>Eukaryota</taxon>
        <taxon>Viridiplantae</taxon>
        <taxon>Streptophyta</taxon>
        <taxon>Embryophyta</taxon>
        <taxon>Tracheophyta</taxon>
        <taxon>Spermatophyta</taxon>
        <taxon>Magnoliopsida</taxon>
        <taxon>Ranunculales</taxon>
        <taxon>Circaeasteraceae</taxon>
        <taxon>Kingdonia</taxon>
    </lineage>
</organism>
<accession>A0A7J7L0A8</accession>
<protein>
    <submittedName>
        <fullName evidence="1">Uncharacterized protein</fullName>
    </submittedName>
</protein>
<dbReference type="Proteomes" id="UP000541444">
    <property type="component" value="Unassembled WGS sequence"/>
</dbReference>
<evidence type="ECO:0000313" key="2">
    <source>
        <dbReference type="Proteomes" id="UP000541444"/>
    </source>
</evidence>
<feature type="non-terminal residue" evidence="1">
    <location>
        <position position="1"/>
    </location>
</feature>
<sequence length="66" mass="7762">STILVGNWTYLLRIDTVIQLCSSLGRHWTTTNWRMEVHYPATLYHIVLGVSRLHCFNIVDFDNKIE</sequence>
<keyword evidence="2" id="KW-1185">Reference proteome</keyword>
<name>A0A7J7L0A8_9MAGN</name>
<proteinExistence type="predicted"/>
<gene>
    <name evidence="1" type="ORF">GIB67_006925</name>
</gene>
<reference evidence="1 2" key="1">
    <citation type="journal article" date="2020" name="IScience">
        <title>Genome Sequencing of the Endangered Kingdonia uniflora (Circaeasteraceae, Ranunculales) Reveals Potential Mechanisms of Evolutionary Specialization.</title>
        <authorList>
            <person name="Sun Y."/>
            <person name="Deng T."/>
            <person name="Zhang A."/>
            <person name="Moore M.J."/>
            <person name="Landis J.B."/>
            <person name="Lin N."/>
            <person name="Zhang H."/>
            <person name="Zhang X."/>
            <person name="Huang J."/>
            <person name="Zhang X."/>
            <person name="Sun H."/>
            <person name="Wang H."/>
        </authorList>
    </citation>
    <scope>NUCLEOTIDE SEQUENCE [LARGE SCALE GENOMIC DNA]</scope>
    <source>
        <strain evidence="1">TB1705</strain>
        <tissue evidence="1">Leaf</tissue>
    </source>
</reference>
<dbReference type="EMBL" id="JACGCM010002768">
    <property type="protein sequence ID" value="KAF6136033.1"/>
    <property type="molecule type" value="Genomic_DNA"/>
</dbReference>
<evidence type="ECO:0000313" key="1">
    <source>
        <dbReference type="EMBL" id="KAF6136033.1"/>
    </source>
</evidence>
<dbReference type="AlphaFoldDB" id="A0A7J7L0A8"/>
<comment type="caution">
    <text evidence="1">The sequence shown here is derived from an EMBL/GenBank/DDBJ whole genome shotgun (WGS) entry which is preliminary data.</text>
</comment>